<gene>
    <name evidence="1" type="ORF">GCWU0000282_003323</name>
</gene>
<reference evidence="1 2" key="1">
    <citation type="submission" date="2013-06" db="EMBL/GenBank/DDBJ databases">
        <authorList>
            <person name="Weinstock G."/>
            <person name="Sodergren E."/>
            <person name="Clifton S."/>
            <person name="Fulton L."/>
            <person name="Fulton B."/>
            <person name="Courtney L."/>
            <person name="Fronick C."/>
            <person name="Harrison M."/>
            <person name="Strong C."/>
            <person name="Farmer C."/>
            <person name="Delahaunty K."/>
            <person name="Markovic C."/>
            <person name="Hall O."/>
            <person name="Minx P."/>
            <person name="Tomlinson C."/>
            <person name="Mitreva M."/>
            <person name="Nelson J."/>
            <person name="Hou S."/>
            <person name="Wollam A."/>
            <person name="Pepin K.H."/>
            <person name="Johnson M."/>
            <person name="Bhonagiri V."/>
            <person name="Nash W.E."/>
            <person name="Warren W."/>
            <person name="Chinwalla A."/>
            <person name="Mardis E.R."/>
            <person name="Wilson R.K."/>
        </authorList>
    </citation>
    <scope>NUCLEOTIDE SEQUENCE [LARGE SCALE GENOMIC DNA]</scope>
    <source>
        <strain evidence="1 2">ATCC 51271</strain>
    </source>
</reference>
<dbReference type="eggNOG" id="ENOG502Z9QZ">
    <property type="taxonomic scope" value="Bacteria"/>
</dbReference>
<dbReference type="OrthoDB" id="357461at2"/>
<dbReference type="AlphaFoldDB" id="V2XXP0"/>
<dbReference type="RefSeq" id="WP_023356159.1">
    <property type="nucleotide sequence ID" value="NZ_KI535372.1"/>
</dbReference>
<name>V2XXP0_9FIRM</name>
<sequence length="338" mass="38744">MKAKLDKISEWTFPGFKLGSLAYQYAPVNAKNHFARGKDEFVIWCSNDGGSNYGILWIKGEQSTFIPSPVQKRKWNNPLLLDAGSDILIIGGEDGEVIRLSDLGEISKVESKNKCASEYITEISTLSENGKFPVICRVGGDVFAANSFTFFNYNNETNTLCWNSDLTPVFTEEKVRKRFMESLEKAGGVYHKMDFNYSYPQIGSLMIKDEAIYAFIEADIINPCSLSQFKFYWYLEITKDGVYKKKIWGQEKLEKLPGKQGMRGKFSADKEYLILSPVFKTDEWKGKQKLLRLSDNELLDITFPRGFTKYRIMDVWDDSVFISDETENLVLCKMTVQE</sequence>
<dbReference type="STRING" id="592026.GCWU0000282_003323"/>
<protein>
    <submittedName>
        <fullName evidence="1">Uncharacterized protein</fullName>
    </submittedName>
</protein>
<evidence type="ECO:0000313" key="2">
    <source>
        <dbReference type="Proteomes" id="UP000018227"/>
    </source>
</evidence>
<comment type="caution">
    <text evidence="1">The sequence shown here is derived from an EMBL/GenBank/DDBJ whole genome shotgun (WGS) entry which is preliminary data.</text>
</comment>
<dbReference type="HOGENOM" id="CLU_831038_0_0_9"/>
<dbReference type="EMBL" id="ACIL03000024">
    <property type="protein sequence ID" value="ESL01498.1"/>
    <property type="molecule type" value="Genomic_DNA"/>
</dbReference>
<accession>V2XXP0</accession>
<organism evidence="1 2">
    <name type="scientific">Catonella morbi ATCC 51271</name>
    <dbReference type="NCBI Taxonomy" id="592026"/>
    <lineage>
        <taxon>Bacteria</taxon>
        <taxon>Bacillati</taxon>
        <taxon>Bacillota</taxon>
        <taxon>Clostridia</taxon>
        <taxon>Lachnospirales</taxon>
        <taxon>Lachnospiraceae</taxon>
        <taxon>Catonella</taxon>
    </lineage>
</organism>
<evidence type="ECO:0000313" key="1">
    <source>
        <dbReference type="EMBL" id="ESL01498.1"/>
    </source>
</evidence>
<proteinExistence type="predicted"/>
<keyword evidence="2" id="KW-1185">Reference proteome</keyword>
<dbReference type="Proteomes" id="UP000018227">
    <property type="component" value="Unassembled WGS sequence"/>
</dbReference>